<gene>
    <name evidence="2" type="ORF">AQI95_32135</name>
</gene>
<dbReference type="STRING" id="67386.AQI95_32135"/>
<evidence type="ECO:0000256" key="1">
    <source>
        <dbReference type="SAM" id="MobiDB-lite"/>
    </source>
</evidence>
<name>A0A101NXG1_9ACTN</name>
<evidence type="ECO:0000313" key="2">
    <source>
        <dbReference type="EMBL" id="KUN01129.1"/>
    </source>
</evidence>
<dbReference type="AlphaFoldDB" id="A0A101NXG1"/>
<comment type="caution">
    <text evidence="2">The sequence shown here is derived from an EMBL/GenBank/DDBJ whole genome shotgun (WGS) entry which is preliminary data.</text>
</comment>
<feature type="compositionally biased region" description="Basic residues" evidence="1">
    <location>
        <begin position="70"/>
        <end position="89"/>
    </location>
</feature>
<dbReference type="Proteomes" id="UP000053127">
    <property type="component" value="Unassembled WGS sequence"/>
</dbReference>
<sequence length="89" mass="10342">MLDHLRGPPDAILADEKDRAKLDVPKQLWLTGDDFTTAEFQAMRAVVLRRMKERRRKTSNDRSSSWRASPGRRPKPTGGGWRRRRTVRA</sequence>
<dbReference type="EMBL" id="LMWN01000044">
    <property type="protein sequence ID" value="KUN01129.1"/>
    <property type="molecule type" value="Genomic_DNA"/>
</dbReference>
<reference evidence="2 3" key="1">
    <citation type="submission" date="2015-10" db="EMBL/GenBank/DDBJ databases">
        <title>Draft genome sequence of Streptomyces yokosukanensis DSM 40224, type strain for the species Streptomyces yokosukanensis.</title>
        <authorList>
            <person name="Ruckert C."/>
            <person name="Winkler A."/>
            <person name="Kalinowski J."/>
            <person name="Kampfer P."/>
            <person name="Glaeser S."/>
        </authorList>
    </citation>
    <scope>NUCLEOTIDE SEQUENCE [LARGE SCALE GENOMIC DNA]</scope>
    <source>
        <strain evidence="2 3">DSM 40224</strain>
    </source>
</reference>
<organism evidence="2 3">
    <name type="scientific">Streptomyces yokosukanensis</name>
    <dbReference type="NCBI Taxonomy" id="67386"/>
    <lineage>
        <taxon>Bacteria</taxon>
        <taxon>Bacillati</taxon>
        <taxon>Actinomycetota</taxon>
        <taxon>Actinomycetes</taxon>
        <taxon>Kitasatosporales</taxon>
        <taxon>Streptomycetaceae</taxon>
        <taxon>Streptomyces</taxon>
    </lineage>
</organism>
<proteinExistence type="predicted"/>
<accession>A0A101NXG1</accession>
<feature type="region of interest" description="Disordered" evidence="1">
    <location>
        <begin position="50"/>
        <end position="89"/>
    </location>
</feature>
<protein>
    <submittedName>
        <fullName evidence="2">Uncharacterized protein</fullName>
    </submittedName>
</protein>
<evidence type="ECO:0000313" key="3">
    <source>
        <dbReference type="Proteomes" id="UP000053127"/>
    </source>
</evidence>
<keyword evidence="3" id="KW-1185">Reference proteome</keyword>